<proteinExistence type="predicted"/>
<dbReference type="Proteomes" id="UP000684084">
    <property type="component" value="Unassembled WGS sequence"/>
</dbReference>
<dbReference type="AlphaFoldDB" id="A0A915YWC9"/>
<comment type="caution">
    <text evidence="2">The sequence shown here is derived from an EMBL/GenBank/DDBJ whole genome shotgun (WGS) entry which is preliminary data.</text>
</comment>
<evidence type="ECO:0000256" key="1">
    <source>
        <dbReference type="SAM" id="MobiDB-lite"/>
    </source>
</evidence>
<name>A0A915YWC9_9GLOM</name>
<evidence type="ECO:0000313" key="3">
    <source>
        <dbReference type="Proteomes" id="UP000684084"/>
    </source>
</evidence>
<evidence type="ECO:0000313" key="2">
    <source>
        <dbReference type="EMBL" id="CAB5348840.1"/>
    </source>
</evidence>
<accession>A0A915YWC9</accession>
<dbReference type="VEuPathDB" id="FungiDB:RhiirFUN_002930"/>
<dbReference type="OrthoDB" id="2384378at2759"/>
<feature type="region of interest" description="Disordered" evidence="1">
    <location>
        <begin position="30"/>
        <end position="106"/>
    </location>
</feature>
<feature type="compositionally biased region" description="Acidic residues" evidence="1">
    <location>
        <begin position="91"/>
        <end position="106"/>
    </location>
</feature>
<sequence length="216" mass="25220">MNMLLSNPEPNMTPSQQLIAMEINEPIIEGSSRKEIGLEQESSGDDNYEADFEHYARRRQDRFQEPDANQCDENSNDDKSTKSIVSSENDRDSDDEIQFTAPDFDDDTEFEYSDTTIDYADSWILIWIFKYQSRFRLSDVSIDVLIKFFRQVLEDVNRTRFADFPSSLYVAKKLFKFNKCSKIFTACTNCHTLYNTAEIGDTEFKCKHVEFPNHTL</sequence>
<protein>
    <submittedName>
        <fullName evidence="2">Uncharacterized protein</fullName>
    </submittedName>
</protein>
<dbReference type="EMBL" id="CAGKOT010000007">
    <property type="protein sequence ID" value="CAB5348840.1"/>
    <property type="molecule type" value="Genomic_DNA"/>
</dbReference>
<gene>
    <name evidence="2" type="ORF">CHRIB12_LOCUS4558</name>
</gene>
<organism evidence="2 3">
    <name type="scientific">Rhizophagus irregularis</name>
    <dbReference type="NCBI Taxonomy" id="588596"/>
    <lineage>
        <taxon>Eukaryota</taxon>
        <taxon>Fungi</taxon>
        <taxon>Fungi incertae sedis</taxon>
        <taxon>Mucoromycota</taxon>
        <taxon>Glomeromycotina</taxon>
        <taxon>Glomeromycetes</taxon>
        <taxon>Glomerales</taxon>
        <taxon>Glomeraceae</taxon>
        <taxon>Rhizophagus</taxon>
    </lineage>
</organism>
<reference evidence="2" key="1">
    <citation type="submission" date="2020-05" db="EMBL/GenBank/DDBJ databases">
        <authorList>
            <person name="Rincon C."/>
            <person name="Sanders R I."/>
            <person name="Robbins C."/>
            <person name="Chaturvedi A."/>
        </authorList>
    </citation>
    <scope>NUCLEOTIDE SEQUENCE</scope>
    <source>
        <strain evidence="2">CHB12</strain>
    </source>
</reference>